<dbReference type="PRINTS" id="PR00603">
    <property type="entry name" value="CYTOCHROMEC1"/>
</dbReference>
<comment type="caution">
    <text evidence="12">The sequence shown here is derived from an EMBL/GenBank/DDBJ whole genome shotgun (WGS) entry which is preliminary data.</text>
</comment>
<reference evidence="12" key="1">
    <citation type="submission" date="2023-05" db="EMBL/GenBank/DDBJ databases">
        <title>Whole genome sequence of Commensalibacter sp.</title>
        <authorList>
            <person name="Charoenyingcharoen P."/>
            <person name="Yukphan P."/>
        </authorList>
    </citation>
    <scope>NUCLEOTIDE SEQUENCE</scope>
    <source>
        <strain evidence="12">TBRC 16381</strain>
    </source>
</reference>
<keyword evidence="5 9" id="KW-0479">Metal-binding</keyword>
<dbReference type="InterPro" id="IPR009056">
    <property type="entry name" value="Cyt_c-like_dom"/>
</dbReference>
<evidence type="ECO:0000256" key="6">
    <source>
        <dbReference type="ARBA" id="ARBA00022989"/>
    </source>
</evidence>
<dbReference type="Pfam" id="PF02167">
    <property type="entry name" value="Cytochrom_C1"/>
    <property type="match status" value="1"/>
</dbReference>
<evidence type="ECO:0000256" key="7">
    <source>
        <dbReference type="ARBA" id="ARBA00023004"/>
    </source>
</evidence>
<gene>
    <name evidence="12" type="ORF">QJV27_01270</name>
</gene>
<evidence type="ECO:0000256" key="9">
    <source>
        <dbReference type="PROSITE-ProRule" id="PRU00433"/>
    </source>
</evidence>
<proteinExistence type="predicted"/>
<evidence type="ECO:0000259" key="11">
    <source>
        <dbReference type="PROSITE" id="PS51007"/>
    </source>
</evidence>
<keyword evidence="8 10" id="KW-0472">Membrane</keyword>
<dbReference type="Gene3D" id="1.10.760.10">
    <property type="entry name" value="Cytochrome c-like domain"/>
    <property type="match status" value="1"/>
</dbReference>
<keyword evidence="6 10" id="KW-1133">Transmembrane helix</keyword>
<evidence type="ECO:0000256" key="10">
    <source>
        <dbReference type="SAM" id="Phobius"/>
    </source>
</evidence>
<evidence type="ECO:0000313" key="13">
    <source>
        <dbReference type="Proteomes" id="UP001431634"/>
    </source>
</evidence>
<evidence type="ECO:0000256" key="8">
    <source>
        <dbReference type="ARBA" id="ARBA00023136"/>
    </source>
</evidence>
<evidence type="ECO:0000256" key="2">
    <source>
        <dbReference type="ARBA" id="ARBA00016165"/>
    </source>
</evidence>
<dbReference type="PROSITE" id="PS51007">
    <property type="entry name" value="CYTC"/>
    <property type="match status" value="1"/>
</dbReference>
<evidence type="ECO:0000256" key="1">
    <source>
        <dbReference type="ARBA" id="ARBA00004370"/>
    </source>
</evidence>
<evidence type="ECO:0000313" key="12">
    <source>
        <dbReference type="EMBL" id="MDI2090020.1"/>
    </source>
</evidence>
<keyword evidence="3 9" id="KW-0349">Heme</keyword>
<evidence type="ECO:0000256" key="4">
    <source>
        <dbReference type="ARBA" id="ARBA00022692"/>
    </source>
</evidence>
<keyword evidence="13" id="KW-1185">Reference proteome</keyword>
<evidence type="ECO:0000256" key="5">
    <source>
        <dbReference type="ARBA" id="ARBA00022723"/>
    </source>
</evidence>
<evidence type="ECO:0000256" key="3">
    <source>
        <dbReference type="ARBA" id="ARBA00022617"/>
    </source>
</evidence>
<dbReference type="SUPFAM" id="SSF46626">
    <property type="entry name" value="Cytochrome c"/>
    <property type="match status" value="1"/>
</dbReference>
<dbReference type="PANTHER" id="PTHR10266:SF3">
    <property type="entry name" value="CYTOCHROME C1, HEME PROTEIN, MITOCHONDRIAL"/>
    <property type="match status" value="1"/>
</dbReference>
<comment type="subcellular location">
    <subcellularLocation>
        <location evidence="1">Membrane</location>
    </subcellularLocation>
</comment>
<dbReference type="InterPro" id="IPR002326">
    <property type="entry name" value="Cyt_c1"/>
</dbReference>
<feature type="domain" description="Cytochrome c" evidence="11">
    <location>
        <begin position="55"/>
        <end position="226"/>
    </location>
</feature>
<name>A0ABT6PYT0_9PROT</name>
<accession>A0ABT6PYT0</accession>
<keyword evidence="4 10" id="KW-0812">Transmembrane</keyword>
<protein>
    <recommendedName>
        <fullName evidence="2">Cytochrome c1</fullName>
    </recommendedName>
</protein>
<feature type="transmembrane region" description="Helical" evidence="10">
    <location>
        <begin position="236"/>
        <end position="254"/>
    </location>
</feature>
<sequence length="263" mass="29529">MIMKKIPLTVFASITLFLLNIVSLYGQDAQSANQTGHYPKQSWGFIGPLGTYDMASVQRGYMVYRKACASCHTIKYMRYADLQQTGLTLEQIDKLAAMDRMLDGKDAQGLDHYRAATVEDFLPPPYANDMIAKNANVGKLPLDLSRYAMTVGGQADYITAILLGYRKAPESFHFDQPGFYYNIYAAGHQIAMPPPLTKDGIKYTDGVSASIEQQARDVATFLSWTAHPHLVERHRIGIMIFIYGIFVAILIIFVKRKVWSNVK</sequence>
<dbReference type="Proteomes" id="UP001431634">
    <property type="component" value="Unassembled WGS sequence"/>
</dbReference>
<dbReference type="InterPro" id="IPR036909">
    <property type="entry name" value="Cyt_c-like_dom_sf"/>
</dbReference>
<keyword evidence="7 9" id="KW-0408">Iron</keyword>
<dbReference type="EMBL" id="JASBAO010000001">
    <property type="protein sequence ID" value="MDI2090020.1"/>
    <property type="molecule type" value="Genomic_DNA"/>
</dbReference>
<dbReference type="PANTHER" id="PTHR10266">
    <property type="entry name" value="CYTOCHROME C1"/>
    <property type="match status" value="1"/>
</dbReference>
<dbReference type="RefSeq" id="WP_281447182.1">
    <property type="nucleotide sequence ID" value="NZ_JASBAO010000001.1"/>
</dbReference>
<organism evidence="12 13">
    <name type="scientific">Commensalibacter oyaizuii</name>
    <dbReference type="NCBI Taxonomy" id="3043873"/>
    <lineage>
        <taxon>Bacteria</taxon>
        <taxon>Pseudomonadati</taxon>
        <taxon>Pseudomonadota</taxon>
        <taxon>Alphaproteobacteria</taxon>
        <taxon>Acetobacterales</taxon>
        <taxon>Acetobacteraceae</taxon>
    </lineage>
</organism>